<name>A0AAD5R9V2_PARTN</name>
<reference evidence="6" key="1">
    <citation type="submission" date="2021-06" db="EMBL/GenBank/DDBJ databases">
        <title>Parelaphostrongylus tenuis whole genome reference sequence.</title>
        <authorList>
            <person name="Garwood T.J."/>
            <person name="Larsen P.A."/>
            <person name="Fountain-Jones N.M."/>
            <person name="Garbe J.R."/>
            <person name="Macchietto M.G."/>
            <person name="Kania S.A."/>
            <person name="Gerhold R.W."/>
            <person name="Richards J.E."/>
            <person name="Wolf T.M."/>
        </authorList>
    </citation>
    <scope>NUCLEOTIDE SEQUENCE</scope>
    <source>
        <strain evidence="6">MNPRO001-30</strain>
        <tissue evidence="6">Meninges</tissue>
    </source>
</reference>
<organism evidence="6 7">
    <name type="scientific">Parelaphostrongylus tenuis</name>
    <name type="common">Meningeal worm</name>
    <dbReference type="NCBI Taxonomy" id="148309"/>
    <lineage>
        <taxon>Eukaryota</taxon>
        <taxon>Metazoa</taxon>
        <taxon>Ecdysozoa</taxon>
        <taxon>Nematoda</taxon>
        <taxon>Chromadorea</taxon>
        <taxon>Rhabditida</taxon>
        <taxon>Rhabditina</taxon>
        <taxon>Rhabditomorpha</taxon>
        <taxon>Strongyloidea</taxon>
        <taxon>Metastrongylidae</taxon>
        <taxon>Parelaphostrongylus</taxon>
    </lineage>
</organism>
<dbReference type="SMART" id="SM00454">
    <property type="entry name" value="SAM"/>
    <property type="match status" value="1"/>
</dbReference>
<dbReference type="InterPro" id="IPR001660">
    <property type="entry name" value="SAM"/>
</dbReference>
<dbReference type="PANTHER" id="PTHR22998">
    <property type="entry name" value="SARM1"/>
    <property type="match status" value="1"/>
</dbReference>
<dbReference type="GO" id="GO:0048678">
    <property type="term" value="P:response to axon injury"/>
    <property type="evidence" value="ECO:0007669"/>
    <property type="project" value="InterPro"/>
</dbReference>
<dbReference type="SUPFAM" id="SSF47769">
    <property type="entry name" value="SAM/Pointed domain"/>
    <property type="match status" value="1"/>
</dbReference>
<dbReference type="Pfam" id="PF00536">
    <property type="entry name" value="SAM_1"/>
    <property type="match status" value="1"/>
</dbReference>
<sequence>MVSKGQNRKDEIGAIDALKEVASSHDGVAAKFASEAVTVIVGCEDYVDHFAKQMVDGDILLHLNEKELERDIGMSSGLQRKRFIRELESLKIAAHYSAVDESNLDLATHVTKP</sequence>
<comment type="subcellular location">
    <subcellularLocation>
        <location evidence="1">Cytoplasm</location>
    </subcellularLocation>
</comment>
<evidence type="ECO:0000259" key="5">
    <source>
        <dbReference type="PROSITE" id="PS50105"/>
    </source>
</evidence>
<keyword evidence="2" id="KW-0963">Cytoplasm</keyword>
<dbReference type="GO" id="GO:0034128">
    <property type="term" value="P:negative regulation of MyD88-independent toll-like receptor signaling pathway"/>
    <property type="evidence" value="ECO:0007669"/>
    <property type="project" value="InterPro"/>
</dbReference>
<evidence type="ECO:0000313" key="6">
    <source>
        <dbReference type="EMBL" id="KAJ1372417.1"/>
    </source>
</evidence>
<dbReference type="PANTHER" id="PTHR22998:SF1">
    <property type="entry name" value="NAD(+) HYDROLASE SARM1"/>
    <property type="match status" value="1"/>
</dbReference>
<proteinExistence type="predicted"/>
<keyword evidence="4" id="KW-0378">Hydrolase</keyword>
<dbReference type="GO" id="GO:0035591">
    <property type="term" value="F:signaling adaptor activity"/>
    <property type="evidence" value="ECO:0007669"/>
    <property type="project" value="InterPro"/>
</dbReference>
<evidence type="ECO:0000313" key="7">
    <source>
        <dbReference type="Proteomes" id="UP001196413"/>
    </source>
</evidence>
<comment type="caution">
    <text evidence="6">The sequence shown here is derived from an EMBL/GenBank/DDBJ whole genome shotgun (WGS) entry which is preliminary data.</text>
</comment>
<dbReference type="GO" id="GO:0005737">
    <property type="term" value="C:cytoplasm"/>
    <property type="evidence" value="ECO:0007669"/>
    <property type="project" value="UniProtKB-SubCell"/>
</dbReference>
<feature type="domain" description="SAM" evidence="5">
    <location>
        <begin position="28"/>
        <end position="93"/>
    </location>
</feature>
<evidence type="ECO:0000256" key="4">
    <source>
        <dbReference type="ARBA" id="ARBA00022801"/>
    </source>
</evidence>
<dbReference type="Gene3D" id="1.10.150.50">
    <property type="entry name" value="Transcription Factor, Ets-1"/>
    <property type="match status" value="1"/>
</dbReference>
<evidence type="ECO:0000256" key="2">
    <source>
        <dbReference type="ARBA" id="ARBA00022490"/>
    </source>
</evidence>
<evidence type="ECO:0000256" key="1">
    <source>
        <dbReference type="ARBA" id="ARBA00004496"/>
    </source>
</evidence>
<dbReference type="GO" id="GO:0030425">
    <property type="term" value="C:dendrite"/>
    <property type="evidence" value="ECO:0007669"/>
    <property type="project" value="TreeGrafter"/>
</dbReference>
<dbReference type="PROSITE" id="PS50105">
    <property type="entry name" value="SAM_DOMAIN"/>
    <property type="match status" value="1"/>
</dbReference>
<dbReference type="Proteomes" id="UP001196413">
    <property type="component" value="Unassembled WGS sequence"/>
</dbReference>
<evidence type="ECO:0000256" key="3">
    <source>
        <dbReference type="ARBA" id="ARBA00022737"/>
    </source>
</evidence>
<gene>
    <name evidence="6" type="ORF">KIN20_034578</name>
</gene>
<dbReference type="InterPro" id="IPR013761">
    <property type="entry name" value="SAM/pointed_sf"/>
</dbReference>
<dbReference type="GO" id="GO:0003953">
    <property type="term" value="F:NAD+ nucleosidase activity"/>
    <property type="evidence" value="ECO:0007669"/>
    <property type="project" value="InterPro"/>
</dbReference>
<dbReference type="AlphaFoldDB" id="A0AAD5R9V2"/>
<accession>A0AAD5R9V2</accession>
<keyword evidence="7" id="KW-1185">Reference proteome</keyword>
<protein>
    <recommendedName>
        <fullName evidence="5">SAM domain-containing protein</fullName>
    </recommendedName>
</protein>
<dbReference type="EMBL" id="JAHQIW010007139">
    <property type="protein sequence ID" value="KAJ1372417.1"/>
    <property type="molecule type" value="Genomic_DNA"/>
</dbReference>
<keyword evidence="3" id="KW-0677">Repeat</keyword>
<dbReference type="InterPro" id="IPR039184">
    <property type="entry name" value="SARM1"/>
</dbReference>